<evidence type="ECO:0000256" key="1">
    <source>
        <dbReference type="ARBA" id="ARBA00006479"/>
    </source>
</evidence>
<sequence>MQIAVFDIGGTAVKYAVWSQEEGLTNQSKFSTPETWEEMKETLKNTFQLLKEKSGAFVGAAFSCPGAVDTVEGVIKGISAVPYIHHIPLREELTKLLGVPVSIENDANCAALAELWQGAASNIQNALFFVIGSGIGGAVIINRELVKGQNLFGGEFGYMLLEENKTLSDLASPVRAANEYQEELGIDQAISGKMLFERAEEGEELAQRYVSRLKTSLARGIQLLLVAFNPDKVIIGGGISSREELISDVSVLVNQYLEKTKATDVHAEIVACHFLNDANLLGAVASYANQTKQIKLK</sequence>
<protein>
    <submittedName>
        <fullName evidence="2">ROK family protein</fullName>
    </submittedName>
</protein>
<keyword evidence="3" id="KW-1185">Reference proteome</keyword>
<accession>A0A3Q9BJT8</accession>
<dbReference type="InterPro" id="IPR043129">
    <property type="entry name" value="ATPase_NBD"/>
</dbReference>
<name>A0A3Q9BJT8_9LACT</name>
<evidence type="ECO:0000313" key="2">
    <source>
        <dbReference type="EMBL" id="AZP03546.1"/>
    </source>
</evidence>
<comment type="similarity">
    <text evidence="1">Belongs to the ROK (NagC/XylR) family.</text>
</comment>
<dbReference type="CDD" id="cd24152">
    <property type="entry name" value="ASKHA_NBD_ROK-like"/>
    <property type="match status" value="1"/>
</dbReference>
<dbReference type="Gene3D" id="3.30.420.40">
    <property type="match status" value="2"/>
</dbReference>
<dbReference type="PANTHER" id="PTHR18964:SF170">
    <property type="entry name" value="SUGAR KINASE"/>
    <property type="match status" value="1"/>
</dbReference>
<dbReference type="PANTHER" id="PTHR18964">
    <property type="entry name" value="ROK (REPRESSOR, ORF, KINASE) FAMILY"/>
    <property type="match status" value="1"/>
</dbReference>
<dbReference type="Pfam" id="PF00480">
    <property type="entry name" value="ROK"/>
    <property type="match status" value="1"/>
</dbReference>
<dbReference type="KEGG" id="jeh:EJN90_02030"/>
<organism evidence="2 3">
    <name type="scientific">Jeotgalibaca ciconiae</name>
    <dbReference type="NCBI Taxonomy" id="2496265"/>
    <lineage>
        <taxon>Bacteria</taxon>
        <taxon>Bacillati</taxon>
        <taxon>Bacillota</taxon>
        <taxon>Bacilli</taxon>
        <taxon>Lactobacillales</taxon>
        <taxon>Carnobacteriaceae</taxon>
        <taxon>Jeotgalibaca</taxon>
    </lineage>
</organism>
<dbReference type="Proteomes" id="UP000273326">
    <property type="component" value="Chromosome"/>
</dbReference>
<gene>
    <name evidence="2" type="ORF">EJN90_02030</name>
</gene>
<dbReference type="AlphaFoldDB" id="A0A3Q9BJT8"/>
<dbReference type="SUPFAM" id="SSF53067">
    <property type="entry name" value="Actin-like ATPase domain"/>
    <property type="match status" value="1"/>
</dbReference>
<proteinExistence type="inferred from homology"/>
<dbReference type="RefSeq" id="WP_126108637.1">
    <property type="nucleotide sequence ID" value="NZ_CP034465.1"/>
</dbReference>
<reference evidence="3" key="1">
    <citation type="submission" date="2018-12" db="EMBL/GenBank/DDBJ databases">
        <title>Complete genome sequencing of Jeotgalibaca sp. H21T32.</title>
        <authorList>
            <person name="Bae J.-W."/>
            <person name="Lee S.-Y."/>
        </authorList>
    </citation>
    <scope>NUCLEOTIDE SEQUENCE [LARGE SCALE GENOMIC DNA]</scope>
    <source>
        <strain evidence="3">H21T32</strain>
    </source>
</reference>
<dbReference type="InterPro" id="IPR000600">
    <property type="entry name" value="ROK"/>
</dbReference>
<evidence type="ECO:0000313" key="3">
    <source>
        <dbReference type="Proteomes" id="UP000273326"/>
    </source>
</evidence>
<dbReference type="EMBL" id="CP034465">
    <property type="protein sequence ID" value="AZP03546.1"/>
    <property type="molecule type" value="Genomic_DNA"/>
</dbReference>
<dbReference type="OrthoDB" id="9795247at2"/>